<keyword evidence="1" id="KW-0472">Membrane</keyword>
<organism evidence="2">
    <name type="scientific">Odontella aurita</name>
    <dbReference type="NCBI Taxonomy" id="265563"/>
    <lineage>
        <taxon>Eukaryota</taxon>
        <taxon>Sar</taxon>
        <taxon>Stramenopiles</taxon>
        <taxon>Ochrophyta</taxon>
        <taxon>Bacillariophyta</taxon>
        <taxon>Mediophyceae</taxon>
        <taxon>Biddulphiophycidae</taxon>
        <taxon>Eupodiscales</taxon>
        <taxon>Odontellaceae</taxon>
        <taxon>Odontella</taxon>
    </lineage>
</organism>
<gene>
    <name evidence="2" type="ORF">OAUR00152_LOCUS9054</name>
</gene>
<evidence type="ECO:0000256" key="1">
    <source>
        <dbReference type="SAM" id="Phobius"/>
    </source>
</evidence>
<dbReference type="AlphaFoldDB" id="A0A7S4MHV8"/>
<name>A0A7S4MHV8_9STRA</name>
<accession>A0A7S4MHV8</accession>
<keyword evidence="1" id="KW-1133">Transmembrane helix</keyword>
<evidence type="ECO:0000313" key="2">
    <source>
        <dbReference type="EMBL" id="CAE2222871.1"/>
    </source>
</evidence>
<dbReference type="EMBL" id="HBKQ01013170">
    <property type="protein sequence ID" value="CAE2222871.1"/>
    <property type="molecule type" value="Transcribed_RNA"/>
</dbReference>
<feature type="transmembrane region" description="Helical" evidence="1">
    <location>
        <begin position="15"/>
        <end position="36"/>
    </location>
</feature>
<proteinExistence type="predicted"/>
<sequence length="105" mass="11089">MEEETPEESRRRRSGVVFVAVAAAFSIIGMGFPQFAKWWRKRNERLDGDGFPAAEVTLTGAGNMDPDGASISISSVSVSEVDTVSVLGDSPVVPPPPPSASDVLV</sequence>
<keyword evidence="1" id="KW-0812">Transmembrane</keyword>
<reference evidence="2" key="1">
    <citation type="submission" date="2021-01" db="EMBL/GenBank/DDBJ databases">
        <authorList>
            <person name="Corre E."/>
            <person name="Pelletier E."/>
            <person name="Niang G."/>
            <person name="Scheremetjew M."/>
            <person name="Finn R."/>
            <person name="Kale V."/>
            <person name="Holt S."/>
            <person name="Cochrane G."/>
            <person name="Meng A."/>
            <person name="Brown T."/>
            <person name="Cohen L."/>
        </authorList>
    </citation>
    <scope>NUCLEOTIDE SEQUENCE</scope>
    <source>
        <strain evidence="2">Isolate 1302-5</strain>
    </source>
</reference>
<protein>
    <submittedName>
        <fullName evidence="2">Uncharacterized protein</fullName>
    </submittedName>
</protein>